<name>A0A9Q0L624_9MAGN</name>
<evidence type="ECO:0000256" key="4">
    <source>
        <dbReference type="ARBA" id="ARBA00022989"/>
    </source>
</evidence>
<feature type="chain" id="PRO_5040250401" description="Vomeronasal type-1 receptor" evidence="6">
    <location>
        <begin position="17"/>
        <end position="261"/>
    </location>
</feature>
<dbReference type="PANTHER" id="PTHR31585">
    <property type="entry name" value="FOLATE-BIOPTERIN TRANSPORTER 1, CHLOROPLASTIC"/>
    <property type="match status" value="1"/>
</dbReference>
<dbReference type="AlphaFoldDB" id="A0A9Q0L624"/>
<feature type="signal peptide" evidence="6">
    <location>
        <begin position="1"/>
        <end position="16"/>
    </location>
</feature>
<dbReference type="InterPro" id="IPR039309">
    <property type="entry name" value="BT1"/>
</dbReference>
<dbReference type="EMBL" id="JAMYWD010000001">
    <property type="protein sequence ID" value="KAJ4982221.1"/>
    <property type="molecule type" value="Genomic_DNA"/>
</dbReference>
<keyword evidence="3" id="KW-0812">Transmembrane</keyword>
<dbReference type="Pfam" id="PF03092">
    <property type="entry name" value="BT1"/>
    <property type="match status" value="1"/>
</dbReference>
<dbReference type="GO" id="GO:0016020">
    <property type="term" value="C:membrane"/>
    <property type="evidence" value="ECO:0007669"/>
    <property type="project" value="UniProtKB-SubCell"/>
</dbReference>
<evidence type="ECO:0000256" key="3">
    <source>
        <dbReference type="ARBA" id="ARBA00022692"/>
    </source>
</evidence>
<evidence type="ECO:0000256" key="5">
    <source>
        <dbReference type="ARBA" id="ARBA00023136"/>
    </source>
</evidence>
<evidence type="ECO:0008006" key="9">
    <source>
        <dbReference type="Google" id="ProtNLM"/>
    </source>
</evidence>
<dbReference type="OrthoDB" id="1923497at2759"/>
<sequence>MFLLFALLMCVQLAISSKTKETSLSLPQPSVHYLIRNSLSENLLKLFSNLLTAISEVSISSPLIWVVASIAMVPDLWGTIFCHQTHCLKIDSSIIGMSKVIGQLILLSAAVLYDWYWKTVPMKKLIGTVQIVYAVSLVLDFVLLKQINLKLGIPNEAYVLCMSGLGESIAQFKLLPFSVLFANLCPPGSEDQSDLLHTAGQAYQDLAFVISQSFVWVVESRVQSDVDWYHLVDWFLILDLKQILSPPFTSEDVLLASTSST</sequence>
<evidence type="ECO:0000313" key="7">
    <source>
        <dbReference type="EMBL" id="KAJ4982221.1"/>
    </source>
</evidence>
<keyword evidence="5" id="KW-0472">Membrane</keyword>
<keyword evidence="4" id="KW-1133">Transmembrane helix</keyword>
<comment type="subcellular location">
    <subcellularLocation>
        <location evidence="1">Membrane</location>
        <topology evidence="1">Multi-pass membrane protein</topology>
    </subcellularLocation>
</comment>
<dbReference type="Proteomes" id="UP001141806">
    <property type="component" value="Unassembled WGS sequence"/>
</dbReference>
<keyword evidence="2" id="KW-0813">Transport</keyword>
<proteinExistence type="predicted"/>
<evidence type="ECO:0000256" key="2">
    <source>
        <dbReference type="ARBA" id="ARBA00022448"/>
    </source>
</evidence>
<organism evidence="7 8">
    <name type="scientific">Protea cynaroides</name>
    <dbReference type="NCBI Taxonomy" id="273540"/>
    <lineage>
        <taxon>Eukaryota</taxon>
        <taxon>Viridiplantae</taxon>
        <taxon>Streptophyta</taxon>
        <taxon>Embryophyta</taxon>
        <taxon>Tracheophyta</taxon>
        <taxon>Spermatophyta</taxon>
        <taxon>Magnoliopsida</taxon>
        <taxon>Proteales</taxon>
        <taxon>Proteaceae</taxon>
        <taxon>Protea</taxon>
    </lineage>
</organism>
<evidence type="ECO:0000256" key="6">
    <source>
        <dbReference type="SAM" id="SignalP"/>
    </source>
</evidence>
<accession>A0A9Q0L624</accession>
<evidence type="ECO:0000256" key="1">
    <source>
        <dbReference type="ARBA" id="ARBA00004141"/>
    </source>
</evidence>
<comment type="caution">
    <text evidence="7">The sequence shown here is derived from an EMBL/GenBank/DDBJ whole genome shotgun (WGS) entry which is preliminary data.</text>
</comment>
<keyword evidence="8" id="KW-1185">Reference proteome</keyword>
<evidence type="ECO:0000313" key="8">
    <source>
        <dbReference type="Proteomes" id="UP001141806"/>
    </source>
</evidence>
<gene>
    <name evidence="7" type="ORF">NE237_033058</name>
</gene>
<dbReference type="PANTHER" id="PTHR31585:SF12">
    <property type="entry name" value="FOLATE-BIOPTERIN TRANSPORTER 9, CHLOROPLASTIC-RELATED"/>
    <property type="match status" value="1"/>
</dbReference>
<reference evidence="7" key="1">
    <citation type="journal article" date="2023" name="Plant J.">
        <title>The genome of the king protea, Protea cynaroides.</title>
        <authorList>
            <person name="Chang J."/>
            <person name="Duong T.A."/>
            <person name="Schoeman C."/>
            <person name="Ma X."/>
            <person name="Roodt D."/>
            <person name="Barker N."/>
            <person name="Li Z."/>
            <person name="Van de Peer Y."/>
            <person name="Mizrachi E."/>
        </authorList>
    </citation>
    <scope>NUCLEOTIDE SEQUENCE</scope>
    <source>
        <tissue evidence="7">Young leaves</tissue>
    </source>
</reference>
<keyword evidence="6" id="KW-0732">Signal</keyword>
<protein>
    <recommendedName>
        <fullName evidence="9">Vomeronasal type-1 receptor</fullName>
    </recommendedName>
</protein>